<dbReference type="FunFam" id="3.30.160.60:FF:002063">
    <property type="entry name" value="RB associated KRAB zinc finger"/>
    <property type="match status" value="1"/>
</dbReference>
<dbReference type="PANTHER" id="PTHR16515:SF66">
    <property type="entry name" value="C2H2-TYPE DOMAIN-CONTAINING PROTEIN"/>
    <property type="match status" value="1"/>
</dbReference>
<feature type="region of interest" description="Disordered" evidence="11">
    <location>
        <begin position="58"/>
        <end position="110"/>
    </location>
</feature>
<reference evidence="13" key="2">
    <citation type="submission" date="2025-09" db="UniProtKB">
        <authorList>
            <consortium name="Ensembl"/>
        </authorList>
    </citation>
    <scope>IDENTIFICATION</scope>
</reference>
<evidence type="ECO:0000256" key="10">
    <source>
        <dbReference type="PROSITE-ProRule" id="PRU00042"/>
    </source>
</evidence>
<dbReference type="InterPro" id="IPR013087">
    <property type="entry name" value="Znf_C2H2_type"/>
</dbReference>
<keyword evidence="14" id="KW-1185">Reference proteome</keyword>
<dbReference type="SMART" id="SM00355">
    <property type="entry name" value="ZnF_C2H2"/>
    <property type="match status" value="8"/>
</dbReference>
<evidence type="ECO:0000256" key="9">
    <source>
        <dbReference type="ARBA" id="ARBA00023242"/>
    </source>
</evidence>
<feature type="domain" description="C2H2-type" evidence="12">
    <location>
        <begin position="472"/>
        <end position="499"/>
    </location>
</feature>
<organism evidence="13 14">
    <name type="scientific">Pelusios castaneus</name>
    <name type="common">West African mud turtle</name>
    <dbReference type="NCBI Taxonomy" id="367368"/>
    <lineage>
        <taxon>Eukaryota</taxon>
        <taxon>Metazoa</taxon>
        <taxon>Chordata</taxon>
        <taxon>Craniata</taxon>
        <taxon>Vertebrata</taxon>
        <taxon>Euteleostomi</taxon>
        <taxon>Archelosauria</taxon>
        <taxon>Testudinata</taxon>
        <taxon>Testudines</taxon>
        <taxon>Pleurodira</taxon>
        <taxon>Pelomedusidae</taxon>
        <taxon>Pelusios</taxon>
    </lineage>
</organism>
<keyword evidence="5 10" id="KW-0863">Zinc-finger</keyword>
<dbReference type="PANTHER" id="PTHR16515">
    <property type="entry name" value="PR DOMAIN ZINC FINGER PROTEIN"/>
    <property type="match status" value="1"/>
</dbReference>
<feature type="region of interest" description="Disordered" evidence="11">
    <location>
        <begin position="299"/>
        <end position="325"/>
    </location>
</feature>
<feature type="domain" description="C2H2-type" evidence="12">
    <location>
        <begin position="416"/>
        <end position="443"/>
    </location>
</feature>
<feature type="compositionally biased region" description="Low complexity" evidence="11">
    <location>
        <begin position="309"/>
        <end position="318"/>
    </location>
</feature>
<feature type="compositionally biased region" description="Basic and acidic residues" evidence="11">
    <location>
        <begin position="256"/>
        <end position="268"/>
    </location>
</feature>
<dbReference type="PROSITE" id="PS50157">
    <property type="entry name" value="ZINC_FINGER_C2H2_2"/>
    <property type="match status" value="8"/>
</dbReference>
<feature type="domain" description="C2H2-type" evidence="12">
    <location>
        <begin position="360"/>
        <end position="387"/>
    </location>
</feature>
<feature type="domain" description="C2H2-type" evidence="12">
    <location>
        <begin position="166"/>
        <end position="194"/>
    </location>
</feature>
<dbReference type="Proteomes" id="UP000694393">
    <property type="component" value="Unplaced"/>
</dbReference>
<keyword evidence="4" id="KW-0677">Repeat</keyword>
<dbReference type="AlphaFoldDB" id="A0A8C8VJE6"/>
<dbReference type="FunFam" id="3.30.160.60:FF:000012">
    <property type="entry name" value="RB-associated KRAB zinc finger protein-like"/>
    <property type="match status" value="1"/>
</dbReference>
<protein>
    <recommendedName>
        <fullName evidence="12">C2H2-type domain-containing protein</fullName>
    </recommendedName>
</protein>
<evidence type="ECO:0000256" key="7">
    <source>
        <dbReference type="ARBA" id="ARBA00023015"/>
    </source>
</evidence>
<evidence type="ECO:0000259" key="12">
    <source>
        <dbReference type="PROSITE" id="PS50157"/>
    </source>
</evidence>
<evidence type="ECO:0000256" key="6">
    <source>
        <dbReference type="ARBA" id="ARBA00022833"/>
    </source>
</evidence>
<dbReference type="FunFam" id="3.30.160.60:FF:001270">
    <property type="entry name" value="zinc finger protein 583 isoform X1"/>
    <property type="match status" value="1"/>
</dbReference>
<feature type="region of interest" description="Disordered" evidence="11">
    <location>
        <begin position="1"/>
        <end position="31"/>
    </location>
</feature>
<evidence type="ECO:0000256" key="8">
    <source>
        <dbReference type="ARBA" id="ARBA00023163"/>
    </source>
</evidence>
<keyword evidence="6" id="KW-0862">Zinc</keyword>
<evidence type="ECO:0000256" key="5">
    <source>
        <dbReference type="ARBA" id="ARBA00022771"/>
    </source>
</evidence>
<dbReference type="GO" id="GO:0005634">
    <property type="term" value="C:nucleus"/>
    <property type="evidence" value="ECO:0007669"/>
    <property type="project" value="UniProtKB-SubCell"/>
</dbReference>
<evidence type="ECO:0000313" key="13">
    <source>
        <dbReference type="Ensembl" id="ENSPCEP00000012031.1"/>
    </source>
</evidence>
<keyword evidence="3" id="KW-0479">Metal-binding</keyword>
<keyword evidence="7" id="KW-0805">Transcription regulation</keyword>
<feature type="domain" description="C2H2-type" evidence="12">
    <location>
        <begin position="332"/>
        <end position="359"/>
    </location>
</feature>
<feature type="region of interest" description="Disordered" evidence="11">
    <location>
        <begin position="221"/>
        <end position="282"/>
    </location>
</feature>
<evidence type="ECO:0000313" key="14">
    <source>
        <dbReference type="Proteomes" id="UP000694393"/>
    </source>
</evidence>
<dbReference type="InterPro" id="IPR050331">
    <property type="entry name" value="Zinc_finger"/>
</dbReference>
<feature type="compositionally biased region" description="Basic and acidic residues" evidence="11">
    <location>
        <begin position="63"/>
        <end position="74"/>
    </location>
</feature>
<evidence type="ECO:0000256" key="1">
    <source>
        <dbReference type="ARBA" id="ARBA00004123"/>
    </source>
</evidence>
<dbReference type="Pfam" id="PF00096">
    <property type="entry name" value="zf-C2H2"/>
    <property type="match status" value="6"/>
</dbReference>
<accession>A0A8C8VJE6</accession>
<evidence type="ECO:0000256" key="11">
    <source>
        <dbReference type="SAM" id="MobiDB-lite"/>
    </source>
</evidence>
<dbReference type="PROSITE" id="PS00028">
    <property type="entry name" value="ZINC_FINGER_C2H2_1"/>
    <property type="match status" value="8"/>
</dbReference>
<dbReference type="FunFam" id="3.30.160.60:FF:000706">
    <property type="entry name" value="Zinc finger protein"/>
    <property type="match status" value="1"/>
</dbReference>
<dbReference type="GO" id="GO:0010468">
    <property type="term" value="P:regulation of gene expression"/>
    <property type="evidence" value="ECO:0007669"/>
    <property type="project" value="TreeGrafter"/>
</dbReference>
<keyword evidence="9" id="KW-0539">Nucleus</keyword>
<sequence length="511" mass="57968">MERGEEPWVPDLQGSEEREDPRGTGGAGTVSEKEKLLCGDLSTGGALKKMFLGRPWCPQWGNGHERQGRTRELWGDSSGRRKSTHSKSSLGTPKDNSAHQTACMGESTNAGTGPGETFNKCSLLIKHFQPTCSEESMCKGKEYGQSFSKEQCLQIHLRSPREERLHKCNKCRKSFKNKTSLVLHCYTVHKSERPHKCLACGRLFILSERLIQHQRLHTEETHREFNNDTLSENRDEIPQHKKPMEAESHGISQRCELGDSGKSWDRRGQQQGGKDCKSTPCEGSSKKLKGTITYQGTKMGAEQNKHSKSQTSFSSSSSPGLPQKIQADRKRYSCAECGKSYFRKQHLGRHKQSHTGEKPYVCTDCGKSFGRRATLSKHLRTHTDEKPYSCSDCGKSFTESSYLALHQKIHTGEKPYQCPECDKRFRLKGDLSHHYRTHTGEKPHKCSECGQGFARKSTLHKHLRIHTGERPYKCPQCEKSFRQKFSLSQHQSMHTRKRDLINVLTVGKTFV</sequence>
<comment type="subcellular location">
    <subcellularLocation>
        <location evidence="1">Nucleus</location>
    </subcellularLocation>
</comment>
<dbReference type="Ensembl" id="ENSPCET00000012446.1">
    <property type="protein sequence ID" value="ENSPCEP00000012031.1"/>
    <property type="gene ID" value="ENSPCEG00000009575.1"/>
</dbReference>
<proteinExistence type="inferred from homology"/>
<feature type="compositionally biased region" description="Basic and acidic residues" evidence="11">
    <location>
        <begin position="221"/>
        <end position="248"/>
    </location>
</feature>
<dbReference type="GO" id="GO:0008270">
    <property type="term" value="F:zinc ion binding"/>
    <property type="evidence" value="ECO:0007669"/>
    <property type="project" value="UniProtKB-KW"/>
</dbReference>
<dbReference type="Gene3D" id="3.30.160.60">
    <property type="entry name" value="Classic Zinc Finger"/>
    <property type="match status" value="8"/>
</dbReference>
<dbReference type="InterPro" id="IPR036236">
    <property type="entry name" value="Znf_C2H2_sf"/>
</dbReference>
<evidence type="ECO:0000256" key="2">
    <source>
        <dbReference type="ARBA" id="ARBA00006991"/>
    </source>
</evidence>
<dbReference type="SUPFAM" id="SSF57667">
    <property type="entry name" value="beta-beta-alpha zinc fingers"/>
    <property type="match status" value="5"/>
</dbReference>
<feature type="domain" description="C2H2-type" evidence="12">
    <location>
        <begin position="195"/>
        <end position="222"/>
    </location>
</feature>
<reference evidence="13" key="1">
    <citation type="submission" date="2025-08" db="UniProtKB">
        <authorList>
            <consortium name="Ensembl"/>
        </authorList>
    </citation>
    <scope>IDENTIFICATION</scope>
</reference>
<evidence type="ECO:0000256" key="4">
    <source>
        <dbReference type="ARBA" id="ARBA00022737"/>
    </source>
</evidence>
<feature type="domain" description="C2H2-type" evidence="12">
    <location>
        <begin position="388"/>
        <end position="415"/>
    </location>
</feature>
<comment type="similarity">
    <text evidence="2">Belongs to the krueppel C2H2-type zinc-finger protein family.</text>
</comment>
<feature type="domain" description="C2H2-type" evidence="12">
    <location>
        <begin position="444"/>
        <end position="471"/>
    </location>
</feature>
<name>A0A8C8VJE6_9SAUR</name>
<dbReference type="FunFam" id="3.30.160.60:FF:000690">
    <property type="entry name" value="Zinc finger protein 354C"/>
    <property type="match status" value="1"/>
</dbReference>
<keyword evidence="8" id="KW-0804">Transcription</keyword>
<dbReference type="FunFam" id="3.30.160.60:FF:002343">
    <property type="entry name" value="Zinc finger protein 33A"/>
    <property type="match status" value="1"/>
</dbReference>
<feature type="compositionally biased region" description="Polar residues" evidence="11">
    <location>
        <begin position="86"/>
        <end position="110"/>
    </location>
</feature>
<dbReference type="FunFam" id="3.30.160.60:FF:000151">
    <property type="entry name" value="Zinc finger and SCAN domain-containing 21"/>
    <property type="match status" value="1"/>
</dbReference>
<evidence type="ECO:0000256" key="3">
    <source>
        <dbReference type="ARBA" id="ARBA00022723"/>
    </source>
</evidence>